<comment type="catalytic activity">
    <reaction evidence="8">
        <text>13-octadecanoyloxy-octadecanoate + H2O = 13-hydroxy-octadecanoate + octadecanoate + H(+)</text>
        <dbReference type="Rhea" id="RHEA:52084"/>
        <dbReference type="ChEBI" id="CHEBI:15377"/>
        <dbReference type="ChEBI" id="CHEBI:15378"/>
        <dbReference type="ChEBI" id="CHEBI:25629"/>
        <dbReference type="ChEBI" id="CHEBI:136304"/>
        <dbReference type="ChEBI" id="CHEBI:136335"/>
    </reaction>
    <physiologicalReaction direction="left-to-right" evidence="8">
        <dbReference type="Rhea" id="RHEA:52085"/>
    </physiologicalReaction>
</comment>
<protein>
    <submittedName>
        <fullName evidence="19">Androgen-induced gene 1 protein</fullName>
    </submittedName>
</protein>
<keyword evidence="4 17" id="KW-0812">Transmembrane</keyword>
<evidence type="ECO:0000256" key="10">
    <source>
        <dbReference type="ARBA" id="ARBA00048680"/>
    </source>
</evidence>
<evidence type="ECO:0000256" key="17">
    <source>
        <dbReference type="SAM" id="Phobius"/>
    </source>
</evidence>
<evidence type="ECO:0000256" key="16">
    <source>
        <dbReference type="ARBA" id="ARBA00049428"/>
    </source>
</evidence>
<comment type="catalytic activity">
    <reaction evidence="15">
        <text>13-(9Z-hexadecenoyloxy)-octadecanoate + H2O = 13-hydroxy-octadecanoate + (9Z)-hexadecenoate + H(+)</text>
        <dbReference type="Rhea" id="RHEA:52076"/>
        <dbReference type="ChEBI" id="CHEBI:15377"/>
        <dbReference type="ChEBI" id="CHEBI:15378"/>
        <dbReference type="ChEBI" id="CHEBI:32372"/>
        <dbReference type="ChEBI" id="CHEBI:136304"/>
        <dbReference type="ChEBI" id="CHEBI:136315"/>
    </reaction>
    <physiologicalReaction direction="left-to-right" evidence="15">
        <dbReference type="Rhea" id="RHEA:52077"/>
    </physiologicalReaction>
</comment>
<evidence type="ECO:0000256" key="3">
    <source>
        <dbReference type="ARBA" id="ARBA00009300"/>
    </source>
</evidence>
<dbReference type="Pfam" id="PF04750">
    <property type="entry name" value="Far-17a_AIG1"/>
    <property type="match status" value="1"/>
</dbReference>
<feature type="transmembrane region" description="Helical" evidence="17">
    <location>
        <begin position="91"/>
        <end position="113"/>
    </location>
</feature>
<comment type="catalytic activity">
    <reaction evidence="7">
        <text>12-hexadecanoyloxy-octadecanoate + H2O = 12-hydroxyoctadecanoate + hexadecanoate + H(+)</text>
        <dbReference type="Rhea" id="RHEA:52056"/>
        <dbReference type="ChEBI" id="CHEBI:7896"/>
        <dbReference type="ChEBI" id="CHEBI:15377"/>
        <dbReference type="ChEBI" id="CHEBI:15378"/>
        <dbReference type="ChEBI" id="CHEBI:83677"/>
        <dbReference type="ChEBI" id="CHEBI:84201"/>
    </reaction>
    <physiologicalReaction direction="left-to-right" evidence="7">
        <dbReference type="Rhea" id="RHEA:52057"/>
    </physiologicalReaction>
</comment>
<dbReference type="GO" id="GO:0012505">
    <property type="term" value="C:endomembrane system"/>
    <property type="evidence" value="ECO:0007669"/>
    <property type="project" value="UniProtKB-SubCell"/>
</dbReference>
<dbReference type="Proteomes" id="UP001652661">
    <property type="component" value="Chromosome 3L"/>
</dbReference>
<proteinExistence type="inferred from homology"/>
<dbReference type="AlphaFoldDB" id="A0A6P4IF35"/>
<comment type="similarity">
    <text evidence="3">Belongs to the AIG1 family.</text>
</comment>
<evidence type="ECO:0000313" key="18">
    <source>
        <dbReference type="Proteomes" id="UP001652661"/>
    </source>
</evidence>
<comment type="catalytic activity">
    <reaction evidence="9">
        <text>9-hexadecanoyloxy-octadecanoate + H2O = 9-hydroxy-octadecanoate + hexadecanoate + H(+)</text>
        <dbReference type="Rhea" id="RHEA:52052"/>
        <dbReference type="ChEBI" id="CHEBI:7896"/>
        <dbReference type="ChEBI" id="CHEBI:15377"/>
        <dbReference type="ChEBI" id="CHEBI:15378"/>
        <dbReference type="ChEBI" id="CHEBI:83670"/>
        <dbReference type="ChEBI" id="CHEBI:136286"/>
    </reaction>
    <physiologicalReaction direction="left-to-right" evidence="9">
        <dbReference type="Rhea" id="RHEA:52053"/>
    </physiologicalReaction>
</comment>
<keyword evidence="5 17" id="KW-1133">Transmembrane helix</keyword>
<comment type="catalytic activity">
    <reaction evidence="13">
        <text>9-octadecanoyloxy-octadecanoate + H2O = 9-hydroxy-octadecanoate + octadecanoate + H(+)</text>
        <dbReference type="Rhea" id="RHEA:52096"/>
        <dbReference type="ChEBI" id="CHEBI:15377"/>
        <dbReference type="ChEBI" id="CHEBI:15378"/>
        <dbReference type="ChEBI" id="CHEBI:25629"/>
        <dbReference type="ChEBI" id="CHEBI:136286"/>
        <dbReference type="ChEBI" id="CHEBI:136373"/>
    </reaction>
    <physiologicalReaction direction="left-to-right" evidence="13">
        <dbReference type="Rhea" id="RHEA:52097"/>
    </physiologicalReaction>
</comment>
<dbReference type="GeneID" id="108073884"/>
<comment type="subcellular location">
    <subcellularLocation>
        <location evidence="2">Endomembrane system</location>
        <topology evidence="2">Multi-pass membrane protein</topology>
    </subcellularLocation>
</comment>
<comment type="catalytic activity">
    <reaction evidence="14">
        <text>13-(9Z-octadecenoyloxy)-octadecanoate + H2O = 13-hydroxy-octadecanoate + (9Z)-octadecenoate + H(+)</text>
        <dbReference type="Rhea" id="RHEA:52064"/>
        <dbReference type="ChEBI" id="CHEBI:15377"/>
        <dbReference type="ChEBI" id="CHEBI:15378"/>
        <dbReference type="ChEBI" id="CHEBI:30823"/>
        <dbReference type="ChEBI" id="CHEBI:136303"/>
        <dbReference type="ChEBI" id="CHEBI:136304"/>
    </reaction>
    <physiologicalReaction direction="left-to-right" evidence="14">
        <dbReference type="Rhea" id="RHEA:52065"/>
    </physiologicalReaction>
</comment>
<dbReference type="PANTHER" id="PTHR10989:SF16">
    <property type="entry name" value="AT02829P-RELATED"/>
    <property type="match status" value="1"/>
</dbReference>
<accession>A0A6P4IF35</accession>
<comment type="catalytic activity">
    <reaction evidence="11">
        <text>12-(9Z-octadecenoyloxy)-octadecanoate + H2O = 12-hydroxyoctadecanoate + (9Z)-octadecenoate + H(+)</text>
        <dbReference type="Rhea" id="RHEA:52060"/>
        <dbReference type="ChEBI" id="CHEBI:15377"/>
        <dbReference type="ChEBI" id="CHEBI:15378"/>
        <dbReference type="ChEBI" id="CHEBI:30823"/>
        <dbReference type="ChEBI" id="CHEBI:84201"/>
        <dbReference type="ChEBI" id="CHEBI:136302"/>
    </reaction>
    <physiologicalReaction direction="left-to-right" evidence="11">
        <dbReference type="Rhea" id="RHEA:52061"/>
    </physiologicalReaction>
</comment>
<evidence type="ECO:0000256" key="13">
    <source>
        <dbReference type="ARBA" id="ARBA00049221"/>
    </source>
</evidence>
<evidence type="ECO:0000256" key="4">
    <source>
        <dbReference type="ARBA" id="ARBA00022692"/>
    </source>
</evidence>
<organism evidence="18 19">
    <name type="scientific">Drosophila kikkawai</name>
    <name type="common">Fruit fly</name>
    <dbReference type="NCBI Taxonomy" id="30033"/>
    <lineage>
        <taxon>Eukaryota</taxon>
        <taxon>Metazoa</taxon>
        <taxon>Ecdysozoa</taxon>
        <taxon>Arthropoda</taxon>
        <taxon>Hexapoda</taxon>
        <taxon>Insecta</taxon>
        <taxon>Pterygota</taxon>
        <taxon>Neoptera</taxon>
        <taxon>Endopterygota</taxon>
        <taxon>Diptera</taxon>
        <taxon>Brachycera</taxon>
        <taxon>Muscomorpha</taxon>
        <taxon>Ephydroidea</taxon>
        <taxon>Drosophilidae</taxon>
        <taxon>Drosophila</taxon>
        <taxon>Sophophora</taxon>
    </lineage>
</organism>
<evidence type="ECO:0000256" key="14">
    <source>
        <dbReference type="ARBA" id="ARBA00049296"/>
    </source>
</evidence>
<dbReference type="InterPro" id="IPR006838">
    <property type="entry name" value="ADTRP_AIG1"/>
</dbReference>
<evidence type="ECO:0000256" key="7">
    <source>
        <dbReference type="ARBA" id="ARBA00047368"/>
    </source>
</evidence>
<evidence type="ECO:0000256" key="5">
    <source>
        <dbReference type="ARBA" id="ARBA00022989"/>
    </source>
</evidence>
<name>A0A6P4IF35_DROKI</name>
<feature type="transmembrane region" description="Helical" evidence="17">
    <location>
        <begin position="125"/>
        <end position="149"/>
    </location>
</feature>
<keyword evidence="6 17" id="KW-0472">Membrane</keyword>
<dbReference type="OMA" id="NWLNHTM"/>
<evidence type="ECO:0000256" key="11">
    <source>
        <dbReference type="ARBA" id="ARBA00048701"/>
    </source>
</evidence>
<comment type="catalytic activity">
    <reaction evidence="16">
        <text>12-(9Z-hexadecenoyloxy)-octadecanoate + H2O = 12-hydroxyoctadecanoate + (9Z)-hexadecenoate + H(+)</text>
        <dbReference type="Rhea" id="RHEA:52072"/>
        <dbReference type="ChEBI" id="CHEBI:15377"/>
        <dbReference type="ChEBI" id="CHEBI:15378"/>
        <dbReference type="ChEBI" id="CHEBI:32372"/>
        <dbReference type="ChEBI" id="CHEBI:84201"/>
        <dbReference type="ChEBI" id="CHEBI:136312"/>
    </reaction>
    <physiologicalReaction direction="left-to-right" evidence="16">
        <dbReference type="Rhea" id="RHEA:52073"/>
    </physiologicalReaction>
</comment>
<dbReference type="RefSeq" id="XP_017021158.1">
    <property type="nucleotide sequence ID" value="XM_017165669.3"/>
</dbReference>
<dbReference type="PANTHER" id="PTHR10989">
    <property type="entry name" value="ANDROGEN-INDUCED PROTEIN 1-RELATED"/>
    <property type="match status" value="1"/>
</dbReference>
<comment type="catalytic activity">
    <reaction evidence="12">
        <text>9-(9Z-octadecenoyloxy)-octadecanoate + H2O = 9-hydroxy-octadecanoate + (9Z)-octadecenoate + H(+)</text>
        <dbReference type="Rhea" id="RHEA:52048"/>
        <dbReference type="ChEBI" id="CHEBI:15377"/>
        <dbReference type="ChEBI" id="CHEBI:15378"/>
        <dbReference type="ChEBI" id="CHEBI:30823"/>
        <dbReference type="ChEBI" id="CHEBI:136282"/>
        <dbReference type="ChEBI" id="CHEBI:136286"/>
    </reaction>
    <physiologicalReaction direction="left-to-right" evidence="12">
        <dbReference type="Rhea" id="RHEA:52049"/>
    </physiologicalReaction>
</comment>
<keyword evidence="18" id="KW-1185">Reference proteome</keyword>
<evidence type="ECO:0000256" key="2">
    <source>
        <dbReference type="ARBA" id="ARBA00004127"/>
    </source>
</evidence>
<evidence type="ECO:0000313" key="19">
    <source>
        <dbReference type="RefSeq" id="XP_017021158.1"/>
    </source>
</evidence>
<feature type="transmembrane region" description="Helical" evidence="17">
    <location>
        <begin position="57"/>
        <end position="79"/>
    </location>
</feature>
<evidence type="ECO:0000256" key="15">
    <source>
        <dbReference type="ARBA" id="ARBA00049322"/>
    </source>
</evidence>
<dbReference type="OrthoDB" id="1898221at2759"/>
<dbReference type="GO" id="GO:0016020">
    <property type="term" value="C:membrane"/>
    <property type="evidence" value="ECO:0007669"/>
    <property type="project" value="InterPro"/>
</dbReference>
<evidence type="ECO:0000256" key="9">
    <source>
        <dbReference type="ARBA" id="ARBA00047863"/>
    </source>
</evidence>
<feature type="transmembrane region" description="Helical" evidence="17">
    <location>
        <begin position="185"/>
        <end position="214"/>
    </location>
</feature>
<comment type="catalytic activity">
    <reaction evidence="10">
        <text>12-octadecanoyloxy-octadecanoate + H2O = 12-hydroxyoctadecanoate + octadecanoate + H(+)</text>
        <dbReference type="Rhea" id="RHEA:52080"/>
        <dbReference type="ChEBI" id="CHEBI:15377"/>
        <dbReference type="ChEBI" id="CHEBI:15378"/>
        <dbReference type="ChEBI" id="CHEBI:25629"/>
        <dbReference type="ChEBI" id="CHEBI:84201"/>
        <dbReference type="ChEBI" id="CHEBI:136330"/>
    </reaction>
    <physiologicalReaction direction="left-to-right" evidence="10">
        <dbReference type="Rhea" id="RHEA:52081"/>
    </physiologicalReaction>
</comment>
<evidence type="ECO:0000256" key="6">
    <source>
        <dbReference type="ARBA" id="ARBA00023136"/>
    </source>
</evidence>
<reference evidence="19" key="1">
    <citation type="submission" date="2025-08" db="UniProtKB">
        <authorList>
            <consortium name="RefSeq"/>
        </authorList>
    </citation>
    <scope>IDENTIFICATION</scope>
    <source>
        <strain evidence="19">14028-0561.14</strain>
        <tissue evidence="19">Whole fly</tissue>
    </source>
</reference>
<evidence type="ECO:0000256" key="8">
    <source>
        <dbReference type="ARBA" id="ARBA00047427"/>
    </source>
</evidence>
<gene>
    <name evidence="19" type="primary">LOC108073884</name>
</gene>
<feature type="transmembrane region" description="Helical" evidence="17">
    <location>
        <begin position="161"/>
        <end position="179"/>
    </location>
</feature>
<feature type="transmembrane region" description="Helical" evidence="17">
    <location>
        <begin position="12"/>
        <end position="31"/>
    </location>
</feature>
<sequence>MEQRSWTGNPHRAGFLLHLSAALHLGFAIYYDCRYAQLPSLAVELRLEPPIGGKFKYMTFLSGLVHCGYYILALSYDLLRIRVLRQLRDYVMASFVVPLALTVGVTFWTLYAIDRDSIYPPILDLIYPMWLNHTMHSCVVVYALLELGLTRHRYPLRRKAFAGLGAFMAAYLVWIHFLWAMTGIWVYPFLGALAGSLRFLFFVAIVGFGFGYYLMGEWINKVIWGRPSGDRGRSFRG</sequence>
<evidence type="ECO:0000256" key="12">
    <source>
        <dbReference type="ARBA" id="ARBA00048800"/>
    </source>
</evidence>
<evidence type="ECO:0000256" key="1">
    <source>
        <dbReference type="ARBA" id="ARBA00000923"/>
    </source>
</evidence>
<comment type="catalytic activity">
    <reaction evidence="1">
        <text>9-(9Z-hexadecenoyloxy)-octadecanoate + H2O = (9Z)-hexadecenoate + 9-hydroxy-octadecanoate + H(+)</text>
        <dbReference type="Rhea" id="RHEA:52068"/>
        <dbReference type="ChEBI" id="CHEBI:15377"/>
        <dbReference type="ChEBI" id="CHEBI:15378"/>
        <dbReference type="ChEBI" id="CHEBI:32372"/>
        <dbReference type="ChEBI" id="CHEBI:136286"/>
        <dbReference type="ChEBI" id="CHEBI:136309"/>
    </reaction>
    <physiologicalReaction direction="left-to-right" evidence="1">
        <dbReference type="Rhea" id="RHEA:52069"/>
    </physiologicalReaction>
</comment>